<comment type="catalytic activity">
    <reaction evidence="4 7">
        <text>succinate semialdehyde + NAD(+) + H2O = succinate + NADH + 2 H(+)</text>
        <dbReference type="Rhea" id="RHEA:13217"/>
        <dbReference type="ChEBI" id="CHEBI:15377"/>
        <dbReference type="ChEBI" id="CHEBI:15378"/>
        <dbReference type="ChEBI" id="CHEBI:30031"/>
        <dbReference type="ChEBI" id="CHEBI:57540"/>
        <dbReference type="ChEBI" id="CHEBI:57706"/>
        <dbReference type="ChEBI" id="CHEBI:57945"/>
        <dbReference type="EC" id="1.2.1.24"/>
    </reaction>
</comment>
<dbReference type="PROSITE" id="PS00070">
    <property type="entry name" value="ALDEHYDE_DEHYDR_CYS"/>
    <property type="match status" value="1"/>
</dbReference>
<dbReference type="GO" id="GO:0005739">
    <property type="term" value="C:mitochondrion"/>
    <property type="evidence" value="ECO:0007669"/>
    <property type="project" value="UniProtKB-SubCell"/>
</dbReference>
<dbReference type="EMBL" id="JALJOR010000013">
    <property type="protein sequence ID" value="KAK9806956.1"/>
    <property type="molecule type" value="Genomic_DNA"/>
</dbReference>
<evidence type="ECO:0000259" key="9">
    <source>
        <dbReference type="Pfam" id="PF00171"/>
    </source>
</evidence>
<comment type="similarity">
    <text evidence="2 6">Belongs to the aldehyde dehydrogenase family.</text>
</comment>
<dbReference type="InterPro" id="IPR016163">
    <property type="entry name" value="Ald_DH_C"/>
</dbReference>
<dbReference type="PROSITE" id="PS00687">
    <property type="entry name" value="ALDEHYDE_DEHYDR_GLU"/>
    <property type="match status" value="1"/>
</dbReference>
<gene>
    <name evidence="10" type="ORF">WJX72_008662</name>
</gene>
<evidence type="ECO:0000256" key="8">
    <source>
        <dbReference type="SAM" id="MobiDB-lite"/>
    </source>
</evidence>
<dbReference type="FunFam" id="3.40.605.10:FF:000005">
    <property type="entry name" value="Succinate-semialdehyde dehydrogenase I"/>
    <property type="match status" value="1"/>
</dbReference>
<dbReference type="InterPro" id="IPR010102">
    <property type="entry name" value="Succ_semiAld_DH"/>
</dbReference>
<comment type="subunit">
    <text evidence="7">Homotetramer.</text>
</comment>
<dbReference type="InterPro" id="IPR016161">
    <property type="entry name" value="Ald_DH/histidinol_DH"/>
</dbReference>
<dbReference type="FunFam" id="3.40.309.10:FF:000004">
    <property type="entry name" value="Succinate-semialdehyde dehydrogenase I"/>
    <property type="match status" value="1"/>
</dbReference>
<dbReference type="Proteomes" id="UP001489004">
    <property type="component" value="Unassembled WGS sequence"/>
</dbReference>
<proteinExistence type="inferred from homology"/>
<comment type="caution">
    <text evidence="10">The sequence shown here is derived from an EMBL/GenBank/DDBJ whole genome shotgun (WGS) entry which is preliminary data.</text>
</comment>
<dbReference type="AlphaFoldDB" id="A0AAW1PEQ1"/>
<evidence type="ECO:0000313" key="11">
    <source>
        <dbReference type="Proteomes" id="UP001489004"/>
    </source>
</evidence>
<accession>A0AAW1PEQ1</accession>
<evidence type="ECO:0000256" key="4">
    <source>
        <dbReference type="ARBA" id="ARBA00052498"/>
    </source>
</evidence>
<evidence type="ECO:0000256" key="6">
    <source>
        <dbReference type="RuleBase" id="RU003345"/>
    </source>
</evidence>
<evidence type="ECO:0000256" key="7">
    <source>
        <dbReference type="RuleBase" id="RU365091"/>
    </source>
</evidence>
<dbReference type="Pfam" id="PF00171">
    <property type="entry name" value="Aldedh"/>
    <property type="match status" value="1"/>
</dbReference>
<dbReference type="NCBIfam" id="TIGR01780">
    <property type="entry name" value="SSADH"/>
    <property type="match status" value="1"/>
</dbReference>
<dbReference type="GO" id="GO:0009450">
    <property type="term" value="P:gamma-aminobutyric acid catabolic process"/>
    <property type="evidence" value="ECO:0007669"/>
    <property type="project" value="UniProtKB-UniRule"/>
</dbReference>
<evidence type="ECO:0000256" key="1">
    <source>
        <dbReference type="ARBA" id="ARBA00005176"/>
    </source>
</evidence>
<keyword evidence="11" id="KW-1185">Reference proteome</keyword>
<evidence type="ECO:0000256" key="5">
    <source>
        <dbReference type="PROSITE-ProRule" id="PRU10007"/>
    </source>
</evidence>
<comment type="subcellular location">
    <subcellularLocation>
        <location evidence="7">Mitochondrion</location>
    </subcellularLocation>
</comment>
<keyword evidence="7" id="KW-0496">Mitochondrion</keyword>
<dbReference type="GO" id="GO:0004777">
    <property type="term" value="F:succinate-semialdehyde dehydrogenase (NAD+) activity"/>
    <property type="evidence" value="ECO:0007669"/>
    <property type="project" value="UniProtKB-UniRule"/>
</dbReference>
<dbReference type="InterPro" id="IPR016162">
    <property type="entry name" value="Ald_DH_N"/>
</dbReference>
<dbReference type="EC" id="1.2.1.24" evidence="7"/>
<keyword evidence="3 6" id="KW-0560">Oxidoreductase</keyword>
<evidence type="ECO:0000256" key="3">
    <source>
        <dbReference type="ARBA" id="ARBA00023002"/>
    </source>
</evidence>
<dbReference type="InterPro" id="IPR016160">
    <property type="entry name" value="Ald_DH_CS_CYS"/>
</dbReference>
<name>A0AAW1PEQ1_9CHLO</name>
<comment type="pathway">
    <text evidence="1 7">Amino-acid degradation; 4-aminobutanoate degradation.</text>
</comment>
<feature type="domain" description="Aldehyde dehydrogenase" evidence="9">
    <location>
        <begin position="56"/>
        <end position="517"/>
    </location>
</feature>
<organism evidence="10 11">
    <name type="scientific">[Myrmecia] bisecta</name>
    <dbReference type="NCBI Taxonomy" id="41462"/>
    <lineage>
        <taxon>Eukaryota</taxon>
        <taxon>Viridiplantae</taxon>
        <taxon>Chlorophyta</taxon>
        <taxon>core chlorophytes</taxon>
        <taxon>Trebouxiophyceae</taxon>
        <taxon>Trebouxiales</taxon>
        <taxon>Trebouxiaceae</taxon>
        <taxon>Myrmecia</taxon>
    </lineage>
</organism>
<dbReference type="Gene3D" id="3.40.309.10">
    <property type="entry name" value="Aldehyde Dehydrogenase, Chain A, domain 2"/>
    <property type="match status" value="1"/>
</dbReference>
<dbReference type="InterPro" id="IPR015590">
    <property type="entry name" value="Aldehyde_DH_dom"/>
</dbReference>
<protein>
    <recommendedName>
        <fullName evidence="7">Succinate-semialdehyde dehydrogenase</fullName>
        <ecNumber evidence="7">1.2.1.24</ecNumber>
    </recommendedName>
</protein>
<dbReference type="InterPro" id="IPR050740">
    <property type="entry name" value="Aldehyde_DH_Superfamily"/>
</dbReference>
<dbReference type="CDD" id="cd07103">
    <property type="entry name" value="ALDH_F5_SSADH_GabD"/>
    <property type="match status" value="1"/>
</dbReference>
<dbReference type="SUPFAM" id="SSF53720">
    <property type="entry name" value="ALDH-like"/>
    <property type="match status" value="1"/>
</dbReference>
<dbReference type="Gene3D" id="3.40.605.10">
    <property type="entry name" value="Aldehyde Dehydrogenase, Chain A, domain 1"/>
    <property type="match status" value="1"/>
</dbReference>
<sequence length="528" mass="56016">MPAIGKTSISCPGSEATQMSDTVKDTTYASDSLKGAVKDQGLLKTHGFVGGEWMPALDNSTISVTNPATGEEIAKVSMMKGDETRAAIAAAATAFPQWSALTGKERGKILRRWYNNVLEAQDDIAAIMTLESGKPLKESKAETLSGADSIDWFAEEARRVYGDVLASTNPNSRMVVIKQPVGVVAAITPWNFPMSMITRKVAPALAAGCTVVLKPASSTPITALALAELASRAGVPPGVLNVVVGSSGAISAKMLESDAVRKIGFTGSTPVGKQLMAGAANTVKKVSLELGGNAPFIVFDDAELDKAAAAVVASAFRNAGQTCICANRIFVQEGIYEDFAQAVTSLVKEFKMGSGMDPSTTLGPLISPAAVDRVKVHVDDALAKGATALTGGSERPQMSDQYTKGNFFTPTVLRDANIDMKIYREETFGPALPLFKFSRDEEAVKLANDTEYGLAAYFFTRDLARAWKAAEQLEYGMIGINEVAITSEVAPFGGIKHSGLGREQSKYGIDEFLIIKYMCMGVGYRQLG</sequence>
<dbReference type="PANTHER" id="PTHR43353:SF5">
    <property type="entry name" value="SUCCINATE-SEMIALDEHYDE DEHYDROGENASE, MITOCHONDRIAL"/>
    <property type="match status" value="1"/>
</dbReference>
<keyword evidence="7" id="KW-0520">NAD</keyword>
<reference evidence="10 11" key="1">
    <citation type="journal article" date="2024" name="Nat. Commun.">
        <title>Phylogenomics reveals the evolutionary origins of lichenization in chlorophyte algae.</title>
        <authorList>
            <person name="Puginier C."/>
            <person name="Libourel C."/>
            <person name="Otte J."/>
            <person name="Skaloud P."/>
            <person name="Haon M."/>
            <person name="Grisel S."/>
            <person name="Petersen M."/>
            <person name="Berrin J.G."/>
            <person name="Delaux P.M."/>
            <person name="Dal Grande F."/>
            <person name="Keller J."/>
        </authorList>
    </citation>
    <scope>NUCLEOTIDE SEQUENCE [LARGE SCALE GENOMIC DNA]</scope>
    <source>
        <strain evidence="10 11">SAG 2043</strain>
    </source>
</reference>
<feature type="region of interest" description="Disordered" evidence="8">
    <location>
        <begin position="1"/>
        <end position="23"/>
    </location>
</feature>
<dbReference type="InterPro" id="IPR029510">
    <property type="entry name" value="Ald_DH_CS_GLU"/>
</dbReference>
<feature type="active site" evidence="5">
    <location>
        <position position="289"/>
    </location>
</feature>
<evidence type="ECO:0000256" key="2">
    <source>
        <dbReference type="ARBA" id="ARBA00009986"/>
    </source>
</evidence>
<evidence type="ECO:0000313" key="10">
    <source>
        <dbReference type="EMBL" id="KAK9806956.1"/>
    </source>
</evidence>
<feature type="compositionally biased region" description="Polar residues" evidence="8">
    <location>
        <begin position="7"/>
        <end position="23"/>
    </location>
</feature>
<dbReference type="PANTHER" id="PTHR43353">
    <property type="entry name" value="SUCCINATE-SEMIALDEHYDE DEHYDROGENASE, MITOCHONDRIAL"/>
    <property type="match status" value="1"/>
</dbReference>